<dbReference type="RefSeq" id="WP_220220227.1">
    <property type="nucleotide sequence ID" value="NZ_CP048268.1"/>
</dbReference>
<keyword evidence="2" id="KW-1185">Reference proteome</keyword>
<name>A0ABX8W8I8_9LACO</name>
<dbReference type="Proteomes" id="UP000826550">
    <property type="component" value="Chromosome"/>
</dbReference>
<evidence type="ECO:0000313" key="2">
    <source>
        <dbReference type="Proteomes" id="UP000826550"/>
    </source>
</evidence>
<proteinExistence type="predicted"/>
<reference evidence="1 2" key="1">
    <citation type="submission" date="2020-01" db="EMBL/GenBank/DDBJ databases">
        <title>Vast differences in strain-level diversity in the gut microbiota of two closely related honey bee species.</title>
        <authorList>
            <person name="Ellegaard K.M."/>
            <person name="Suenami S."/>
            <person name="Miyazaki R."/>
            <person name="Engel P."/>
        </authorList>
    </citation>
    <scope>NUCLEOTIDE SEQUENCE [LARGE SCALE GENOMIC DNA]</scope>
    <source>
        <strain evidence="1 2">ESL0416</strain>
    </source>
</reference>
<dbReference type="EMBL" id="CP048268">
    <property type="protein sequence ID" value="QYN53564.1"/>
    <property type="molecule type" value="Genomic_DNA"/>
</dbReference>
<organism evidence="1 2">
    <name type="scientific">Lactobacillus panisapium</name>
    <dbReference type="NCBI Taxonomy" id="2012495"/>
    <lineage>
        <taxon>Bacteria</taxon>
        <taxon>Bacillati</taxon>
        <taxon>Bacillota</taxon>
        <taxon>Bacilli</taxon>
        <taxon>Lactobacillales</taxon>
        <taxon>Lactobacillaceae</taxon>
        <taxon>Lactobacillus</taxon>
    </lineage>
</organism>
<sequence length="55" mass="6379">MVELFGAYGWAEGLPLVKYLANHMMVRGINHLKKLAEKEIDHWDLENYAGKTIYT</sequence>
<gene>
    <name evidence="1" type="ORF">GYM71_09100</name>
</gene>
<accession>A0ABX8W8I8</accession>
<evidence type="ECO:0000313" key="1">
    <source>
        <dbReference type="EMBL" id="QYN53564.1"/>
    </source>
</evidence>
<protein>
    <submittedName>
        <fullName evidence="1">Uncharacterized protein</fullName>
    </submittedName>
</protein>